<dbReference type="Pfam" id="PF00296">
    <property type="entry name" value="Bac_luciferase"/>
    <property type="match status" value="1"/>
</dbReference>
<gene>
    <name evidence="5" type="ORF">METZ01_LOCUS245856</name>
</gene>
<dbReference type="AlphaFoldDB" id="A0A382I0Z2"/>
<dbReference type="SUPFAM" id="SSF51679">
    <property type="entry name" value="Bacterial luciferase-like"/>
    <property type="match status" value="1"/>
</dbReference>
<dbReference type="GO" id="GO:0004497">
    <property type="term" value="F:monooxygenase activity"/>
    <property type="evidence" value="ECO:0007669"/>
    <property type="project" value="UniProtKB-KW"/>
</dbReference>
<feature type="non-terminal residue" evidence="5">
    <location>
        <position position="207"/>
    </location>
</feature>
<feature type="domain" description="Luciferase-like" evidence="4">
    <location>
        <begin position="1"/>
        <end position="199"/>
    </location>
</feature>
<sequence length="207" mass="23286">MQYGMFIMPFQNPAKPMAQCYDEDLELVVMAEDLGFSEFWVGEHHTMQYENIVMPEAFIGKALAMTKSIRLGTAPTCLPYHHPATVAGRLAFLDHLSHGRLNVCFGPGSVTADLELFGIDPKQNSAMAEESADMILKIWSQDPPYHLRGKYWQIDLEKYVDKETLIGYLHKPLQKPHPPIFAPAMNVNSTTMKLAGKNGWFPMSANV</sequence>
<dbReference type="InterPro" id="IPR011251">
    <property type="entry name" value="Luciferase-like_dom"/>
</dbReference>
<evidence type="ECO:0000259" key="4">
    <source>
        <dbReference type="Pfam" id="PF00296"/>
    </source>
</evidence>
<reference evidence="5" key="1">
    <citation type="submission" date="2018-05" db="EMBL/GenBank/DDBJ databases">
        <authorList>
            <person name="Lanie J.A."/>
            <person name="Ng W.-L."/>
            <person name="Kazmierczak K.M."/>
            <person name="Andrzejewski T.M."/>
            <person name="Davidsen T.M."/>
            <person name="Wayne K.J."/>
            <person name="Tettelin H."/>
            <person name="Glass J.I."/>
            <person name="Rusch D."/>
            <person name="Podicherti R."/>
            <person name="Tsui H.-C.T."/>
            <person name="Winkler M.E."/>
        </authorList>
    </citation>
    <scope>NUCLEOTIDE SEQUENCE</scope>
</reference>
<organism evidence="5">
    <name type="scientific">marine metagenome</name>
    <dbReference type="NCBI Taxonomy" id="408172"/>
    <lineage>
        <taxon>unclassified sequences</taxon>
        <taxon>metagenomes</taxon>
        <taxon>ecological metagenomes</taxon>
    </lineage>
</organism>
<protein>
    <recommendedName>
        <fullName evidence="4">Luciferase-like domain-containing protein</fullName>
    </recommendedName>
</protein>
<evidence type="ECO:0000256" key="2">
    <source>
        <dbReference type="ARBA" id="ARBA00023002"/>
    </source>
</evidence>
<name>A0A382I0Z2_9ZZZZ</name>
<evidence type="ECO:0000313" key="5">
    <source>
        <dbReference type="EMBL" id="SVB93002.1"/>
    </source>
</evidence>
<evidence type="ECO:0000256" key="1">
    <source>
        <dbReference type="ARBA" id="ARBA00022630"/>
    </source>
</evidence>
<dbReference type="Gene3D" id="3.20.20.30">
    <property type="entry name" value="Luciferase-like domain"/>
    <property type="match status" value="1"/>
</dbReference>
<dbReference type="EMBL" id="UINC01064385">
    <property type="protein sequence ID" value="SVB93002.1"/>
    <property type="molecule type" value="Genomic_DNA"/>
</dbReference>
<dbReference type="InterPro" id="IPR050766">
    <property type="entry name" value="Bact_Lucif_Oxidored"/>
</dbReference>
<dbReference type="PANTHER" id="PTHR30137:SF16">
    <property type="entry name" value="BLL0895 PROTEIN"/>
    <property type="match status" value="1"/>
</dbReference>
<dbReference type="InterPro" id="IPR036661">
    <property type="entry name" value="Luciferase-like_sf"/>
</dbReference>
<evidence type="ECO:0000256" key="3">
    <source>
        <dbReference type="ARBA" id="ARBA00023033"/>
    </source>
</evidence>
<keyword evidence="1" id="KW-0285">Flavoprotein</keyword>
<keyword evidence="3" id="KW-0503">Monooxygenase</keyword>
<dbReference type="GO" id="GO:0016705">
    <property type="term" value="F:oxidoreductase activity, acting on paired donors, with incorporation or reduction of molecular oxygen"/>
    <property type="evidence" value="ECO:0007669"/>
    <property type="project" value="InterPro"/>
</dbReference>
<keyword evidence="2" id="KW-0560">Oxidoreductase</keyword>
<dbReference type="GO" id="GO:0005829">
    <property type="term" value="C:cytosol"/>
    <property type="evidence" value="ECO:0007669"/>
    <property type="project" value="TreeGrafter"/>
</dbReference>
<dbReference type="PANTHER" id="PTHR30137">
    <property type="entry name" value="LUCIFERASE-LIKE MONOOXYGENASE"/>
    <property type="match status" value="1"/>
</dbReference>
<accession>A0A382I0Z2</accession>
<proteinExistence type="predicted"/>